<dbReference type="AlphaFoldDB" id="L7VY82"/>
<dbReference type="EMBL" id="JX649900">
    <property type="protein sequence ID" value="AGC72371.1"/>
    <property type="molecule type" value="Genomic_DNA"/>
</dbReference>
<organism evidence="2">
    <name type="scientific">uncultured bacterium A1Q1_fos_15</name>
    <dbReference type="NCBI Taxonomy" id="1256548"/>
    <lineage>
        <taxon>Bacteria</taxon>
        <taxon>environmental samples</taxon>
    </lineage>
</organism>
<proteinExistence type="predicted"/>
<feature type="region of interest" description="Disordered" evidence="1">
    <location>
        <begin position="1"/>
        <end position="28"/>
    </location>
</feature>
<accession>L7VY82</accession>
<protein>
    <submittedName>
        <fullName evidence="2">Uncharacterized protein</fullName>
    </submittedName>
</protein>
<evidence type="ECO:0000256" key="1">
    <source>
        <dbReference type="SAM" id="MobiDB-lite"/>
    </source>
</evidence>
<sequence length="144" mass="15154">MTAHESNIDDTDEGVDADTTSANVGAEVEAGLEADDVVGTVMVDDLLDDDAAAFESDFYDDFDESDLDGPSNMGAPPVSSARKGAVATAFLGAGLALEQIIYGVERSVPAVVQEASEPDPDADLVVHLDKDDPKKSWARLRDEP</sequence>
<reference evidence="2" key="1">
    <citation type="submission" date="2012-09" db="EMBL/GenBank/DDBJ databases">
        <title>Metagenomic Characterization of a Microbial Community in Wastewater Detects High Levels of Antibiotic Resistance.</title>
        <authorList>
            <person name="Abrams M."/>
            <person name="Caldwell A."/>
            <person name="Vandaei E."/>
            <person name="Lee W."/>
            <person name="Perrott J."/>
            <person name="Khan S.Y."/>
            <person name="Ta J."/>
            <person name="Romero D."/>
            <person name="Nguyen V."/>
            <person name="Pourmand N."/>
            <person name="Ouverney C.C."/>
        </authorList>
    </citation>
    <scope>NUCLEOTIDE SEQUENCE</scope>
</reference>
<evidence type="ECO:0000313" key="2">
    <source>
        <dbReference type="EMBL" id="AGC72371.1"/>
    </source>
</evidence>
<name>L7VY82_9BACT</name>